<feature type="transmembrane region" description="Helical" evidence="7">
    <location>
        <begin position="29"/>
        <end position="54"/>
    </location>
</feature>
<keyword evidence="4 7" id="KW-0812">Transmembrane</keyword>
<feature type="domain" description="MacB-like periplasmic core" evidence="9">
    <location>
        <begin position="28"/>
        <end position="244"/>
    </location>
</feature>
<accession>A3QGC7</accession>
<comment type="similarity">
    <text evidence="2">Belongs to the ABC-4 integral membrane protein family. LolC/E subfamily.</text>
</comment>
<dbReference type="Pfam" id="PF02687">
    <property type="entry name" value="FtsX"/>
    <property type="match status" value="1"/>
</dbReference>
<dbReference type="Proteomes" id="UP000001558">
    <property type="component" value="Chromosome"/>
</dbReference>
<evidence type="ECO:0008006" key="12">
    <source>
        <dbReference type="Google" id="ProtNLM"/>
    </source>
</evidence>
<organism evidence="10 11">
    <name type="scientific">Shewanella loihica (strain ATCC BAA-1088 / PV-4)</name>
    <dbReference type="NCBI Taxonomy" id="323850"/>
    <lineage>
        <taxon>Bacteria</taxon>
        <taxon>Pseudomonadati</taxon>
        <taxon>Pseudomonadota</taxon>
        <taxon>Gammaproteobacteria</taxon>
        <taxon>Alteromonadales</taxon>
        <taxon>Shewanellaceae</taxon>
        <taxon>Shewanella</taxon>
    </lineage>
</organism>
<keyword evidence="3" id="KW-1003">Cell membrane</keyword>
<keyword evidence="11" id="KW-1185">Reference proteome</keyword>
<dbReference type="KEGG" id="slo:Shew_2659"/>
<feature type="domain" description="ABC3 transporter permease C-terminal" evidence="8">
    <location>
        <begin position="283"/>
        <end position="412"/>
    </location>
</feature>
<keyword evidence="6 7" id="KW-0472">Membrane</keyword>
<name>A3QGC7_SHELP</name>
<evidence type="ECO:0000256" key="2">
    <source>
        <dbReference type="ARBA" id="ARBA00005236"/>
    </source>
</evidence>
<reference evidence="10 11" key="1">
    <citation type="submission" date="2007-03" db="EMBL/GenBank/DDBJ databases">
        <title>Complete sequence of Shewanella loihica PV-4.</title>
        <authorList>
            <consortium name="US DOE Joint Genome Institute"/>
            <person name="Copeland A."/>
            <person name="Lucas S."/>
            <person name="Lapidus A."/>
            <person name="Barry K."/>
            <person name="Detter J.C."/>
            <person name="Glavina del Rio T."/>
            <person name="Hammon N."/>
            <person name="Israni S."/>
            <person name="Dalin E."/>
            <person name="Tice H."/>
            <person name="Pitluck S."/>
            <person name="Chain P."/>
            <person name="Malfatti S."/>
            <person name="Shin M."/>
            <person name="Vergez L."/>
            <person name="Schmutz J."/>
            <person name="Larimer F."/>
            <person name="Land M."/>
            <person name="Hauser L."/>
            <person name="Kyrpides N."/>
            <person name="Mikhailova N."/>
            <person name="Romine M.F."/>
            <person name="Serres G."/>
            <person name="Fredrickson J."/>
            <person name="Tiedje J."/>
            <person name="Richardson P."/>
        </authorList>
    </citation>
    <scope>NUCLEOTIDE SEQUENCE [LARGE SCALE GENOMIC DNA]</scope>
    <source>
        <strain evidence="11">ATCC BAA-1088 / PV-4</strain>
    </source>
</reference>
<dbReference type="PANTHER" id="PTHR30489:SF0">
    <property type="entry name" value="LIPOPROTEIN-RELEASING SYSTEM TRANSMEMBRANE PROTEIN LOLE"/>
    <property type="match status" value="1"/>
</dbReference>
<evidence type="ECO:0000313" key="10">
    <source>
        <dbReference type="EMBL" id="ABO24525.1"/>
    </source>
</evidence>
<evidence type="ECO:0000256" key="6">
    <source>
        <dbReference type="ARBA" id="ARBA00023136"/>
    </source>
</evidence>
<feature type="transmembrane region" description="Helical" evidence="7">
    <location>
        <begin position="282"/>
        <end position="305"/>
    </location>
</feature>
<evidence type="ECO:0000313" key="11">
    <source>
        <dbReference type="Proteomes" id="UP000001558"/>
    </source>
</evidence>
<dbReference type="InterPro" id="IPR003838">
    <property type="entry name" value="ABC3_permease_C"/>
</dbReference>
<evidence type="ECO:0000256" key="5">
    <source>
        <dbReference type="ARBA" id="ARBA00022989"/>
    </source>
</evidence>
<dbReference type="GO" id="GO:0044874">
    <property type="term" value="P:lipoprotein localization to outer membrane"/>
    <property type="evidence" value="ECO:0007669"/>
    <property type="project" value="TreeGrafter"/>
</dbReference>
<evidence type="ECO:0000256" key="4">
    <source>
        <dbReference type="ARBA" id="ARBA00022692"/>
    </source>
</evidence>
<sequence length="421" mass="45558">MTKDNSGWHPPMLALLAWRNLWRNRLRTSIMVCAMVFGLVGVVVMLGFMTGMYANMIDNAVAWQTSHLQVHNKDYLLDPDINSRIRAPEPVLAELSQIPEVQGVSARFVVQGMLASPRASRGIRINGVDPAAEARVTPIADNITQGDWLEAGGRHPIVISEKTASRLKLRLGSKVVLTFSNADKAVSGAAFRVAGLYRSPSSTFDEANAYVRRADLTALAGLDGVHEIAIRLTKSDSLDNSRAKALAKILLSVLSPQDRVRDWQEIQPMLATIIAQMDTSNAVILLIFISALGLGIANIMLMAVFERTREFGVLMAIGMVKRKIMGLILLESLLLGLTGALLGLMLSVLVIALLANTGIPLGNMADGLGAFGVSTTLYPQVTLGQYLSTLAMVVIVSLLAALYPARQIVKQRPVDAMSQKH</sequence>
<dbReference type="HOGENOM" id="CLU_000604_8_6_6"/>
<dbReference type="InterPro" id="IPR051447">
    <property type="entry name" value="Lipoprotein-release_system"/>
</dbReference>
<keyword evidence="5 7" id="KW-1133">Transmembrane helix</keyword>
<proteinExistence type="inferred from homology"/>
<dbReference type="GO" id="GO:0098797">
    <property type="term" value="C:plasma membrane protein complex"/>
    <property type="evidence" value="ECO:0007669"/>
    <property type="project" value="TreeGrafter"/>
</dbReference>
<feature type="transmembrane region" description="Helical" evidence="7">
    <location>
        <begin position="383"/>
        <end position="403"/>
    </location>
</feature>
<dbReference type="InterPro" id="IPR025857">
    <property type="entry name" value="MacB_PCD"/>
</dbReference>
<protein>
    <recommendedName>
        <fullName evidence="12">ABC3 transporter permease protein domain-containing protein</fullName>
    </recommendedName>
</protein>
<dbReference type="STRING" id="323850.Shew_2659"/>
<evidence type="ECO:0000256" key="3">
    <source>
        <dbReference type="ARBA" id="ARBA00022475"/>
    </source>
</evidence>
<dbReference type="eggNOG" id="COG4591">
    <property type="taxonomic scope" value="Bacteria"/>
</dbReference>
<evidence type="ECO:0000259" key="9">
    <source>
        <dbReference type="Pfam" id="PF12704"/>
    </source>
</evidence>
<comment type="subcellular location">
    <subcellularLocation>
        <location evidence="1">Cell membrane</location>
        <topology evidence="1">Multi-pass membrane protein</topology>
    </subcellularLocation>
</comment>
<dbReference type="EMBL" id="CP000606">
    <property type="protein sequence ID" value="ABO24525.1"/>
    <property type="molecule type" value="Genomic_DNA"/>
</dbReference>
<evidence type="ECO:0000256" key="1">
    <source>
        <dbReference type="ARBA" id="ARBA00004651"/>
    </source>
</evidence>
<dbReference type="Pfam" id="PF12704">
    <property type="entry name" value="MacB_PCD"/>
    <property type="match status" value="1"/>
</dbReference>
<evidence type="ECO:0000256" key="7">
    <source>
        <dbReference type="SAM" id="Phobius"/>
    </source>
</evidence>
<gene>
    <name evidence="10" type="ordered locus">Shew_2659</name>
</gene>
<evidence type="ECO:0000259" key="8">
    <source>
        <dbReference type="Pfam" id="PF02687"/>
    </source>
</evidence>
<dbReference type="PANTHER" id="PTHR30489">
    <property type="entry name" value="LIPOPROTEIN-RELEASING SYSTEM TRANSMEMBRANE PROTEIN LOLE"/>
    <property type="match status" value="1"/>
</dbReference>
<dbReference type="AlphaFoldDB" id="A3QGC7"/>
<feature type="transmembrane region" description="Helical" evidence="7">
    <location>
        <begin position="326"/>
        <end position="355"/>
    </location>
</feature>